<evidence type="ECO:0000256" key="1">
    <source>
        <dbReference type="ARBA" id="ARBA00000032"/>
    </source>
</evidence>
<keyword evidence="5" id="KW-0378">Hydrolase</keyword>
<evidence type="ECO:0000256" key="2">
    <source>
        <dbReference type="ARBA" id="ARBA00005375"/>
    </source>
</evidence>
<dbReference type="Pfam" id="PF00328">
    <property type="entry name" value="His_Phos_2"/>
    <property type="match status" value="1"/>
</dbReference>
<evidence type="ECO:0000256" key="4">
    <source>
        <dbReference type="ARBA" id="ARBA00022729"/>
    </source>
</evidence>
<dbReference type="Proteomes" id="UP000823941">
    <property type="component" value="Chromosome 14"/>
</dbReference>
<evidence type="ECO:0000256" key="3">
    <source>
        <dbReference type="ARBA" id="ARBA00012646"/>
    </source>
</evidence>
<name>A0ABQ7QHZ0_PLUXY</name>
<keyword evidence="10" id="KW-1185">Reference proteome</keyword>
<feature type="signal peptide" evidence="8">
    <location>
        <begin position="1"/>
        <end position="29"/>
    </location>
</feature>
<sequence length="398" mass="45320">MLGVKSDVSTMFVFCVLAVSVTKFDFAAGAAVDRPDTNKDLVLAFVVHRHGERTPAEEEAALSPDLEVIKEIIELDGYEALTNEGKRRAYQIGKFLRQRYGSSQGYHLISKEYRYEELSLRTTAKDRTQMTAQIAMAALYSPEPVQQWDGGLGRIWQPIPYTTVPLSEDYLRYYSNCAWFKSLMKEAKERSLQEELAPYTDLIPLLKEKTGANFTEDPLLFETLFDLFRAQIGLGLDLPEWAKPLLPRLTEAARLAYKLYFRNDDMKKIGGGVMLNHFMQAADSIASGEKVNKRLRIFSSHDFNIGSLMEVTRVEGSNRSIPEYGALFALELYRCKVTGQYYVLPVYLPSAGSSSAEFMKFSGCESSYCDFETFRNQTSRFLLPENEFYQKCSIRTEL</sequence>
<dbReference type="PANTHER" id="PTHR11567:SF211">
    <property type="entry name" value="PROSTATIC ACID PHOSPHATASE"/>
    <property type="match status" value="1"/>
</dbReference>
<evidence type="ECO:0000313" key="10">
    <source>
        <dbReference type="Proteomes" id="UP000823941"/>
    </source>
</evidence>
<reference evidence="9 10" key="1">
    <citation type="submission" date="2021-06" db="EMBL/GenBank/DDBJ databases">
        <title>A haploid diamondback moth (Plutella xylostella L.) genome assembly resolves 31 chromosomes and identifies a diamide resistance mutation.</title>
        <authorList>
            <person name="Ward C.M."/>
            <person name="Perry K.D."/>
            <person name="Baker G."/>
            <person name="Powis K."/>
            <person name="Heckel D.G."/>
            <person name="Baxter S.W."/>
        </authorList>
    </citation>
    <scope>NUCLEOTIDE SEQUENCE [LARGE SCALE GENOMIC DNA]</scope>
    <source>
        <strain evidence="9 10">LV</strain>
        <tissue evidence="9">Single pupa</tissue>
    </source>
</reference>
<comment type="catalytic activity">
    <reaction evidence="1">
        <text>a phosphate monoester + H2O = an alcohol + phosphate</text>
        <dbReference type="Rhea" id="RHEA:15017"/>
        <dbReference type="ChEBI" id="CHEBI:15377"/>
        <dbReference type="ChEBI" id="CHEBI:30879"/>
        <dbReference type="ChEBI" id="CHEBI:43474"/>
        <dbReference type="ChEBI" id="CHEBI:67140"/>
        <dbReference type="EC" id="3.1.3.2"/>
    </reaction>
</comment>
<protein>
    <recommendedName>
        <fullName evidence="3">acid phosphatase</fullName>
        <ecNumber evidence="3">3.1.3.2</ecNumber>
    </recommendedName>
</protein>
<dbReference type="InterPro" id="IPR029033">
    <property type="entry name" value="His_PPase_superfam"/>
</dbReference>
<evidence type="ECO:0000256" key="6">
    <source>
        <dbReference type="ARBA" id="ARBA00023157"/>
    </source>
</evidence>
<accession>A0ABQ7QHZ0</accession>
<dbReference type="PROSITE" id="PS00616">
    <property type="entry name" value="HIS_ACID_PHOSPHAT_1"/>
    <property type="match status" value="1"/>
</dbReference>
<dbReference type="PANTHER" id="PTHR11567">
    <property type="entry name" value="ACID PHOSPHATASE-RELATED"/>
    <property type="match status" value="1"/>
</dbReference>
<dbReference type="InterPro" id="IPR050645">
    <property type="entry name" value="Histidine_acid_phosphatase"/>
</dbReference>
<evidence type="ECO:0000256" key="5">
    <source>
        <dbReference type="ARBA" id="ARBA00022801"/>
    </source>
</evidence>
<dbReference type="EMBL" id="JAHIBW010000014">
    <property type="protein sequence ID" value="KAG7304837.1"/>
    <property type="molecule type" value="Genomic_DNA"/>
</dbReference>
<gene>
    <name evidence="9" type="ORF">JYU34_010223</name>
</gene>
<dbReference type="InterPro" id="IPR033379">
    <property type="entry name" value="Acid_Pase_AS"/>
</dbReference>
<feature type="chain" id="PRO_5045030108" description="acid phosphatase" evidence="8">
    <location>
        <begin position="30"/>
        <end position="398"/>
    </location>
</feature>
<organism evidence="9 10">
    <name type="scientific">Plutella xylostella</name>
    <name type="common">Diamondback moth</name>
    <name type="synonym">Plutella maculipennis</name>
    <dbReference type="NCBI Taxonomy" id="51655"/>
    <lineage>
        <taxon>Eukaryota</taxon>
        <taxon>Metazoa</taxon>
        <taxon>Ecdysozoa</taxon>
        <taxon>Arthropoda</taxon>
        <taxon>Hexapoda</taxon>
        <taxon>Insecta</taxon>
        <taxon>Pterygota</taxon>
        <taxon>Neoptera</taxon>
        <taxon>Endopterygota</taxon>
        <taxon>Lepidoptera</taxon>
        <taxon>Glossata</taxon>
        <taxon>Ditrysia</taxon>
        <taxon>Yponomeutoidea</taxon>
        <taxon>Plutellidae</taxon>
        <taxon>Plutella</taxon>
    </lineage>
</organism>
<keyword evidence="6" id="KW-1015">Disulfide bond</keyword>
<dbReference type="Gene3D" id="3.40.50.1240">
    <property type="entry name" value="Phosphoglycerate mutase-like"/>
    <property type="match status" value="1"/>
</dbReference>
<keyword evidence="4 8" id="KW-0732">Signal</keyword>
<dbReference type="EMBL" id="JAHIBW010000014">
    <property type="protein sequence ID" value="KAG7304838.1"/>
    <property type="molecule type" value="Genomic_DNA"/>
</dbReference>
<proteinExistence type="inferred from homology"/>
<dbReference type="EC" id="3.1.3.2" evidence="3"/>
<comment type="similarity">
    <text evidence="2">Belongs to the histidine acid phosphatase family.</text>
</comment>
<dbReference type="InterPro" id="IPR000560">
    <property type="entry name" value="His_Pase_clade-2"/>
</dbReference>
<dbReference type="CDD" id="cd07061">
    <property type="entry name" value="HP_HAP_like"/>
    <property type="match status" value="1"/>
</dbReference>
<comment type="caution">
    <text evidence="9">The sequence shown here is derived from an EMBL/GenBank/DDBJ whole genome shotgun (WGS) entry which is preliminary data.</text>
</comment>
<evidence type="ECO:0000313" key="9">
    <source>
        <dbReference type="EMBL" id="KAG7304837.1"/>
    </source>
</evidence>
<keyword evidence="7" id="KW-0325">Glycoprotein</keyword>
<evidence type="ECO:0000256" key="8">
    <source>
        <dbReference type="SAM" id="SignalP"/>
    </source>
</evidence>
<evidence type="ECO:0000256" key="7">
    <source>
        <dbReference type="ARBA" id="ARBA00023180"/>
    </source>
</evidence>
<dbReference type="SUPFAM" id="SSF53254">
    <property type="entry name" value="Phosphoglycerate mutase-like"/>
    <property type="match status" value="1"/>
</dbReference>